<feature type="domain" description="Ribosomal protein L9" evidence="8">
    <location>
        <begin position="13"/>
        <end position="40"/>
    </location>
</feature>
<dbReference type="Gene3D" id="3.40.5.10">
    <property type="entry name" value="Ribosomal protein L9, N-terminal domain"/>
    <property type="match status" value="1"/>
</dbReference>
<evidence type="ECO:0000256" key="1">
    <source>
        <dbReference type="ARBA" id="ARBA00010605"/>
    </source>
</evidence>
<evidence type="ECO:0000256" key="5">
    <source>
        <dbReference type="ARBA" id="ARBA00023274"/>
    </source>
</evidence>
<dbReference type="FunFam" id="3.40.5.10:FF:000003">
    <property type="entry name" value="50S ribosomal protein L9"/>
    <property type="match status" value="1"/>
</dbReference>
<dbReference type="GO" id="GO:0005840">
    <property type="term" value="C:ribosome"/>
    <property type="evidence" value="ECO:0007669"/>
    <property type="project" value="UniProtKB-KW"/>
</dbReference>
<dbReference type="InterPro" id="IPR000244">
    <property type="entry name" value="Ribosomal_bL9"/>
</dbReference>
<dbReference type="InterPro" id="IPR036935">
    <property type="entry name" value="Ribosomal_bL9_N_sf"/>
</dbReference>
<dbReference type="SUPFAM" id="SSF55653">
    <property type="entry name" value="Ribosomal protein L9 C-domain"/>
    <property type="match status" value="1"/>
</dbReference>
<keyword evidence="5 7" id="KW-0687">Ribonucleoprotein</keyword>
<protein>
    <recommendedName>
        <fullName evidence="6 7">Large ribosomal subunit protein bL9</fullName>
    </recommendedName>
</protein>
<evidence type="ECO:0000313" key="9">
    <source>
        <dbReference type="EMBL" id="RJP57088.1"/>
    </source>
</evidence>
<dbReference type="GO" id="GO:0006412">
    <property type="term" value="P:translation"/>
    <property type="evidence" value="ECO:0007669"/>
    <property type="project" value="UniProtKB-UniRule"/>
</dbReference>
<dbReference type="InterPro" id="IPR036791">
    <property type="entry name" value="Ribosomal_bL9_C_sf"/>
</dbReference>
<dbReference type="InterPro" id="IPR020070">
    <property type="entry name" value="Ribosomal_bL9_N"/>
</dbReference>
<sequence length="147" mass="16378">MEIILVKQVKDLGSEGDVVKVADGYARNFLIPQGFAITATKSSLKKIDEIRQSKIKREQKEKLQAQKLAEKIGSVSCTIARQVGEDDKLFGSVTSQDIAKALEKEGIEVDRRKIILEESLRELGVFSVDIKLHPEVTGTVKVWVVKE</sequence>
<evidence type="ECO:0000313" key="10">
    <source>
        <dbReference type="Proteomes" id="UP000266426"/>
    </source>
</evidence>
<dbReference type="Pfam" id="PF01281">
    <property type="entry name" value="Ribosomal_L9_N"/>
    <property type="match status" value="1"/>
</dbReference>
<evidence type="ECO:0000256" key="6">
    <source>
        <dbReference type="ARBA" id="ARBA00035292"/>
    </source>
</evidence>
<dbReference type="PROSITE" id="PS00651">
    <property type="entry name" value="RIBOSOMAL_L9"/>
    <property type="match status" value="1"/>
</dbReference>
<evidence type="ECO:0000256" key="2">
    <source>
        <dbReference type="ARBA" id="ARBA00022730"/>
    </source>
</evidence>
<organism evidence="9 10">
    <name type="scientific">Candidatus Auribacter fodinae</name>
    <dbReference type="NCBI Taxonomy" id="2093366"/>
    <lineage>
        <taxon>Bacteria</taxon>
        <taxon>Pseudomonadati</taxon>
        <taxon>Candidatus Auribacterota</taxon>
        <taxon>Candidatus Auribacteria</taxon>
        <taxon>Candidatus Auribacterales</taxon>
        <taxon>Candidatus Auribacteraceae</taxon>
        <taxon>Candidatus Auribacter</taxon>
    </lineage>
</organism>
<dbReference type="InterPro" id="IPR020069">
    <property type="entry name" value="Ribosomal_bL9_C"/>
</dbReference>
<accession>A0A3A4R475</accession>
<dbReference type="SUPFAM" id="SSF55658">
    <property type="entry name" value="L9 N-domain-like"/>
    <property type="match status" value="1"/>
</dbReference>
<evidence type="ECO:0000259" key="8">
    <source>
        <dbReference type="PROSITE" id="PS00651"/>
    </source>
</evidence>
<evidence type="ECO:0000256" key="7">
    <source>
        <dbReference type="HAMAP-Rule" id="MF_00503"/>
    </source>
</evidence>
<dbReference type="EMBL" id="QZJZ01000086">
    <property type="protein sequence ID" value="RJP57088.1"/>
    <property type="molecule type" value="Genomic_DNA"/>
</dbReference>
<dbReference type="InterPro" id="IPR009027">
    <property type="entry name" value="Ribosomal_bL9/RNase_H1_N"/>
</dbReference>
<reference evidence="9 10" key="1">
    <citation type="journal article" date="2017" name="ISME J.">
        <title>Energy and carbon metabolisms in a deep terrestrial subsurface fluid microbial community.</title>
        <authorList>
            <person name="Momper L."/>
            <person name="Jungbluth S.P."/>
            <person name="Lee M.D."/>
            <person name="Amend J.P."/>
        </authorList>
    </citation>
    <scope>NUCLEOTIDE SEQUENCE [LARGE SCALE GENOMIC DNA]</scope>
    <source>
        <strain evidence="9">SURF_26</strain>
    </source>
</reference>
<keyword evidence="2 7" id="KW-0699">rRNA-binding</keyword>
<dbReference type="AlphaFoldDB" id="A0A3A4R475"/>
<comment type="caution">
    <text evidence="9">The sequence shown here is derived from an EMBL/GenBank/DDBJ whole genome shotgun (WGS) entry which is preliminary data.</text>
</comment>
<proteinExistence type="inferred from homology"/>
<dbReference type="Gene3D" id="3.10.430.100">
    <property type="entry name" value="Ribosomal protein L9, C-terminal domain"/>
    <property type="match status" value="1"/>
</dbReference>
<dbReference type="Pfam" id="PF03948">
    <property type="entry name" value="Ribosomal_L9_C"/>
    <property type="match status" value="1"/>
</dbReference>
<keyword evidence="4 7" id="KW-0689">Ribosomal protein</keyword>
<comment type="function">
    <text evidence="7">Binds to the 23S rRNA.</text>
</comment>
<evidence type="ECO:0000256" key="4">
    <source>
        <dbReference type="ARBA" id="ARBA00022980"/>
    </source>
</evidence>
<name>A0A3A4R475_9BACT</name>
<dbReference type="GO" id="GO:1990904">
    <property type="term" value="C:ribonucleoprotein complex"/>
    <property type="evidence" value="ECO:0007669"/>
    <property type="project" value="UniProtKB-KW"/>
</dbReference>
<gene>
    <name evidence="7" type="primary">rplI</name>
    <name evidence="9" type="ORF">C4541_10960</name>
</gene>
<evidence type="ECO:0000256" key="3">
    <source>
        <dbReference type="ARBA" id="ARBA00022884"/>
    </source>
</evidence>
<dbReference type="InterPro" id="IPR020594">
    <property type="entry name" value="Ribosomal_bL9_bac/chp"/>
</dbReference>
<dbReference type="GO" id="GO:0003735">
    <property type="term" value="F:structural constituent of ribosome"/>
    <property type="evidence" value="ECO:0007669"/>
    <property type="project" value="InterPro"/>
</dbReference>
<dbReference type="NCBIfam" id="TIGR00158">
    <property type="entry name" value="L9"/>
    <property type="match status" value="1"/>
</dbReference>
<dbReference type="Proteomes" id="UP000266426">
    <property type="component" value="Unassembled WGS sequence"/>
</dbReference>
<dbReference type="GO" id="GO:0019843">
    <property type="term" value="F:rRNA binding"/>
    <property type="evidence" value="ECO:0007669"/>
    <property type="project" value="UniProtKB-UniRule"/>
</dbReference>
<dbReference type="PANTHER" id="PTHR21368">
    <property type="entry name" value="50S RIBOSOMAL PROTEIN L9"/>
    <property type="match status" value="1"/>
</dbReference>
<dbReference type="HAMAP" id="MF_00503">
    <property type="entry name" value="Ribosomal_bL9"/>
    <property type="match status" value="1"/>
</dbReference>
<keyword evidence="3 7" id="KW-0694">RNA-binding</keyword>
<comment type="similarity">
    <text evidence="1 7">Belongs to the bacterial ribosomal protein bL9 family.</text>
</comment>
<dbReference type="FunFam" id="3.10.430.100:FF:000006">
    <property type="entry name" value="50S ribosomal protein L9"/>
    <property type="match status" value="1"/>
</dbReference>